<gene>
    <name evidence="3" type="ORF">P167DRAFT_537551</name>
</gene>
<feature type="compositionally biased region" description="Basic and acidic residues" evidence="1">
    <location>
        <begin position="398"/>
        <end position="417"/>
    </location>
</feature>
<feature type="compositionally biased region" description="Acidic residues" evidence="1">
    <location>
        <begin position="375"/>
        <end position="390"/>
    </location>
</feature>
<dbReference type="STRING" id="1392247.A0A3N4KJA3"/>
<name>A0A3N4KJA3_9PEZI</name>
<evidence type="ECO:0000259" key="2">
    <source>
        <dbReference type="PROSITE" id="PS50003"/>
    </source>
</evidence>
<protein>
    <recommendedName>
        <fullName evidence="2">PH domain-containing protein</fullName>
    </recommendedName>
</protein>
<dbReference type="AlphaFoldDB" id="A0A3N4KJA3"/>
<reference evidence="3 4" key="1">
    <citation type="journal article" date="2018" name="Nat. Ecol. Evol.">
        <title>Pezizomycetes genomes reveal the molecular basis of ectomycorrhizal truffle lifestyle.</title>
        <authorList>
            <person name="Murat C."/>
            <person name="Payen T."/>
            <person name="Noel B."/>
            <person name="Kuo A."/>
            <person name="Morin E."/>
            <person name="Chen J."/>
            <person name="Kohler A."/>
            <person name="Krizsan K."/>
            <person name="Balestrini R."/>
            <person name="Da Silva C."/>
            <person name="Montanini B."/>
            <person name="Hainaut M."/>
            <person name="Levati E."/>
            <person name="Barry K.W."/>
            <person name="Belfiori B."/>
            <person name="Cichocki N."/>
            <person name="Clum A."/>
            <person name="Dockter R.B."/>
            <person name="Fauchery L."/>
            <person name="Guy J."/>
            <person name="Iotti M."/>
            <person name="Le Tacon F."/>
            <person name="Lindquist E.A."/>
            <person name="Lipzen A."/>
            <person name="Malagnac F."/>
            <person name="Mello A."/>
            <person name="Molinier V."/>
            <person name="Miyauchi S."/>
            <person name="Poulain J."/>
            <person name="Riccioni C."/>
            <person name="Rubini A."/>
            <person name="Sitrit Y."/>
            <person name="Splivallo R."/>
            <person name="Traeger S."/>
            <person name="Wang M."/>
            <person name="Zifcakova L."/>
            <person name="Wipf D."/>
            <person name="Zambonelli A."/>
            <person name="Paolocci F."/>
            <person name="Nowrousian M."/>
            <person name="Ottonello S."/>
            <person name="Baldrian P."/>
            <person name="Spatafora J.W."/>
            <person name="Henrissat B."/>
            <person name="Nagy L.G."/>
            <person name="Aury J.M."/>
            <person name="Wincker P."/>
            <person name="Grigoriev I.V."/>
            <person name="Bonfante P."/>
            <person name="Martin F.M."/>
        </authorList>
    </citation>
    <scope>NUCLEOTIDE SEQUENCE [LARGE SCALE GENOMIC DNA]</scope>
    <source>
        <strain evidence="3 4">CCBAS932</strain>
    </source>
</reference>
<dbReference type="InterPro" id="IPR001849">
    <property type="entry name" value="PH_domain"/>
</dbReference>
<feature type="region of interest" description="Disordered" evidence="1">
    <location>
        <begin position="36"/>
        <end position="97"/>
    </location>
</feature>
<organism evidence="3 4">
    <name type="scientific">Morchella conica CCBAS932</name>
    <dbReference type="NCBI Taxonomy" id="1392247"/>
    <lineage>
        <taxon>Eukaryota</taxon>
        <taxon>Fungi</taxon>
        <taxon>Dikarya</taxon>
        <taxon>Ascomycota</taxon>
        <taxon>Pezizomycotina</taxon>
        <taxon>Pezizomycetes</taxon>
        <taxon>Pezizales</taxon>
        <taxon>Morchellaceae</taxon>
        <taxon>Morchella</taxon>
    </lineage>
</organism>
<feature type="region of interest" description="Disordered" evidence="1">
    <location>
        <begin position="462"/>
        <end position="507"/>
    </location>
</feature>
<proteinExistence type="predicted"/>
<feature type="compositionally biased region" description="Low complexity" evidence="1">
    <location>
        <begin position="74"/>
        <end position="85"/>
    </location>
</feature>
<dbReference type="PROSITE" id="PS50003">
    <property type="entry name" value="PH_DOMAIN"/>
    <property type="match status" value="1"/>
</dbReference>
<dbReference type="EMBL" id="ML119142">
    <property type="protein sequence ID" value="RPB10637.1"/>
    <property type="molecule type" value="Genomic_DNA"/>
</dbReference>
<evidence type="ECO:0000256" key="1">
    <source>
        <dbReference type="SAM" id="MobiDB-lite"/>
    </source>
</evidence>
<feature type="region of interest" description="Disordered" evidence="1">
    <location>
        <begin position="668"/>
        <end position="694"/>
    </location>
</feature>
<feature type="compositionally biased region" description="Polar residues" evidence="1">
    <location>
        <begin position="538"/>
        <end position="548"/>
    </location>
</feature>
<sequence length="751" mass="82423">MLERGHGYNRNTGIPLDGNATSSYYYNNSSSNININSSSSSNNHRTSFMATPPLAPLGMEPAENHHHPHHHHSNSTSNSTSNSSSSHHHSSSSSRPQKGFFSLFSRFGVKNRSLSRINTKSSDFPRFEASGNHSVPSTPITPMAPTTPHPHVKHSLSLPVFSSRHIASQIATTIDHSPLSPTQRTWEHIPYWMAATRAIRSGSLAATTLSMETILRRNQEQKEEGTRSRRGRILQRSHASTKSVDLDWTTKMFILVEGSLLQYGGDGSEDREPEKVLQLTESSVAFASDLIPGRPWVLQVYQSAGPDGNLPMPERRGSFLSKMPTFSHKTSKNSTASLLLVFNGAEEMDAWMSSIRAEAIRLGGGVPDQERGDTEDIEEEAEETDVEDNENTYIHARRYMENEGDSSRNESSDETASKRLSNSTYYRRSSTEAGRSFTTVVSGDQLVLDQLRGSRLSMQSIADTKVSTISPDTSPDRSNSTRNKRKSTASVSARSRSSMELKPSSLRPLSAIDRDGNLYWIPRTPSPSAPNFSLPTALSTTHIQQQPARRSPMVASQPIAIPHNPTPPLSNRPSLSALSIVDSLPDSPPYPLPRQRHRQASHSTPASPRVASGPSRPRPVSMVDPRLATPEVTITKAPTLPMLIKKHHSQAGIALTTRTKSLRRKSMTAIGPADGPPLHPPPSIPLPQLPPEPYDDLYSSSLPSTSFLGGRRLPASPFMQAPKPPSATPYAFRSLGSRHSFHGVRKGERYV</sequence>
<evidence type="ECO:0000313" key="3">
    <source>
        <dbReference type="EMBL" id="RPB10637.1"/>
    </source>
</evidence>
<feature type="region of interest" description="Disordered" evidence="1">
    <location>
        <begin position="713"/>
        <end position="733"/>
    </location>
</feature>
<feature type="compositionally biased region" description="Polar residues" evidence="1">
    <location>
        <begin position="462"/>
        <end position="481"/>
    </location>
</feature>
<feature type="domain" description="PH" evidence="2">
    <location>
        <begin position="226"/>
        <end position="360"/>
    </location>
</feature>
<feature type="compositionally biased region" description="Polar residues" evidence="1">
    <location>
        <begin position="418"/>
        <end position="432"/>
    </location>
</feature>
<feature type="compositionally biased region" description="Low complexity" evidence="1">
    <location>
        <begin position="488"/>
        <end position="498"/>
    </location>
</feature>
<feature type="region of interest" description="Disordered" evidence="1">
    <location>
        <begin position="363"/>
        <end position="432"/>
    </location>
</feature>
<dbReference type="InParanoid" id="A0A3N4KJA3"/>
<dbReference type="OrthoDB" id="1749473at2759"/>
<evidence type="ECO:0000313" key="4">
    <source>
        <dbReference type="Proteomes" id="UP000277580"/>
    </source>
</evidence>
<accession>A0A3N4KJA3</accession>
<keyword evidence="4" id="KW-1185">Reference proteome</keyword>
<dbReference type="Proteomes" id="UP000277580">
    <property type="component" value="Unassembled WGS sequence"/>
</dbReference>
<dbReference type="SUPFAM" id="SSF50729">
    <property type="entry name" value="PH domain-like"/>
    <property type="match status" value="1"/>
</dbReference>
<feature type="region of interest" description="Disordered" evidence="1">
    <location>
        <begin position="538"/>
        <end position="623"/>
    </location>
</feature>
<feature type="compositionally biased region" description="Pro residues" evidence="1">
    <location>
        <begin position="674"/>
        <end position="692"/>
    </location>
</feature>